<organism evidence="3 5">
    <name type="scientific">Paenibacillus odorifer</name>
    <dbReference type="NCBI Taxonomy" id="189426"/>
    <lineage>
        <taxon>Bacteria</taxon>
        <taxon>Bacillati</taxon>
        <taxon>Bacillota</taxon>
        <taxon>Bacilli</taxon>
        <taxon>Bacillales</taxon>
        <taxon>Paenibacillaceae</taxon>
        <taxon>Paenibacillus</taxon>
    </lineage>
</organism>
<keyword evidence="4" id="KW-1185">Reference proteome</keyword>
<evidence type="ECO:0000313" key="3">
    <source>
        <dbReference type="EMBL" id="OME64184.1"/>
    </source>
</evidence>
<sequence>METIKHETFGELAYNYGWKRDINITLFGHEKTVTLNIDAEDDAEFEDAQVNAYHKFFNDKERLLNLAEDAILNYYLEVYEDYRQRLGEKFADKMAPIISTKDEIANIVEPKQLIFPMVFDEDVRQVGLLLECTWEPEHGLAVKLEDEEIVEVGFQDIVL</sequence>
<dbReference type="Proteomes" id="UP000187425">
    <property type="component" value="Unassembled WGS sequence"/>
</dbReference>
<dbReference type="RefSeq" id="WP_076287067.1">
    <property type="nucleotide sequence ID" value="NZ_MPTD01000046.1"/>
</dbReference>
<name>A0A1R0Z7Q3_9BACL</name>
<dbReference type="OrthoDB" id="3477708at2"/>
<dbReference type="EMBL" id="MPTW01000041">
    <property type="protein sequence ID" value="OME64184.1"/>
    <property type="molecule type" value="Genomic_DNA"/>
</dbReference>
<evidence type="ECO:0000313" key="2">
    <source>
        <dbReference type="EMBL" id="OMD43975.1"/>
    </source>
</evidence>
<evidence type="ECO:0000259" key="1">
    <source>
        <dbReference type="Pfam" id="PF22481"/>
    </source>
</evidence>
<evidence type="ECO:0000313" key="4">
    <source>
        <dbReference type="Proteomes" id="UP000187313"/>
    </source>
</evidence>
<accession>A0A1R0Z7Q3</accession>
<dbReference type="Proteomes" id="UP000187313">
    <property type="component" value="Unassembled WGS sequence"/>
</dbReference>
<evidence type="ECO:0000313" key="5">
    <source>
        <dbReference type="Proteomes" id="UP000187425"/>
    </source>
</evidence>
<dbReference type="Pfam" id="PF22481">
    <property type="entry name" value="DUF6985"/>
    <property type="match status" value="1"/>
</dbReference>
<feature type="domain" description="DUF6985" evidence="1">
    <location>
        <begin position="9"/>
        <end position="158"/>
    </location>
</feature>
<dbReference type="InterPro" id="IPR054254">
    <property type="entry name" value="DUF6985"/>
</dbReference>
<comment type="caution">
    <text evidence="3">The sequence shown here is derived from an EMBL/GenBank/DDBJ whole genome shotgun (WGS) entry which is preliminary data.</text>
</comment>
<protein>
    <recommendedName>
        <fullName evidence="1">DUF6985 domain-containing protein</fullName>
    </recommendedName>
</protein>
<reference evidence="3 5" key="1">
    <citation type="submission" date="2016-11" db="EMBL/GenBank/DDBJ databases">
        <title>Paenibacillus species isolates.</title>
        <authorList>
            <person name="Beno S.M."/>
        </authorList>
    </citation>
    <scope>NUCLEOTIDE SEQUENCE [LARGE SCALE GENOMIC DNA]</scope>
    <source>
        <strain evidence="3 5">FSL H7-0443</strain>
        <strain evidence="2 4">FSL R5-0923</strain>
    </source>
</reference>
<dbReference type="EMBL" id="MPTD01000046">
    <property type="protein sequence ID" value="OMD43975.1"/>
    <property type="molecule type" value="Genomic_DNA"/>
</dbReference>
<dbReference type="AlphaFoldDB" id="A0A1R0Z7Q3"/>
<gene>
    <name evidence="2" type="ORF">BSK51_30505</name>
    <name evidence="3" type="ORF">BSK65_29660</name>
</gene>
<proteinExistence type="predicted"/>